<keyword evidence="3 6" id="KW-0812">Transmembrane</keyword>
<dbReference type="PANTHER" id="PTHR38459">
    <property type="entry name" value="PROPHAGE BACTOPRENOL-LINKED GLUCOSE TRANSLOCASE HOMOLOG"/>
    <property type="match status" value="1"/>
</dbReference>
<evidence type="ECO:0000256" key="3">
    <source>
        <dbReference type="ARBA" id="ARBA00022692"/>
    </source>
</evidence>
<feature type="transmembrane region" description="Helical" evidence="6">
    <location>
        <begin position="87"/>
        <end position="104"/>
    </location>
</feature>
<dbReference type="PANTHER" id="PTHR38459:SF5">
    <property type="entry name" value="CELL WALL TEICHOIC ACID GLYCOSYLATION PROTEIN GTCA"/>
    <property type="match status" value="1"/>
</dbReference>
<dbReference type="STRING" id="1938817.SAMN06296008_10121"/>
<evidence type="ECO:0000313" key="8">
    <source>
        <dbReference type="EMBL" id="SMC30085.1"/>
    </source>
</evidence>
<sequence length="137" mass="15714">MINTKLRVIFQKTLSSEKARYLIVGGWNTLFGYFAGLLIYGWLGVIFNVIIIGFIANVLAISMAYVTNKIFVFKTKGNWTKEYIKAWILYGSTTMIGIILLWVLVDIMEIRFWVAQGLVTIILIITAYIGNLRFTFK</sequence>
<keyword evidence="4 6" id="KW-1133">Transmembrane helix</keyword>
<dbReference type="AlphaFoldDB" id="A0A1W1Y1S5"/>
<reference evidence="8 9" key="1">
    <citation type="submission" date="2017-04" db="EMBL/GenBank/DDBJ databases">
        <authorList>
            <person name="Afonso C.L."/>
            <person name="Miller P.J."/>
            <person name="Scott M.A."/>
            <person name="Spackman E."/>
            <person name="Goraichik I."/>
            <person name="Dimitrov K.M."/>
            <person name="Suarez D.L."/>
            <person name="Swayne D.E."/>
        </authorList>
    </citation>
    <scope>NUCLEOTIDE SEQUENCE [LARGE SCALE GENOMIC DNA]</scope>
    <source>
        <strain evidence="8 9">VK13</strain>
    </source>
</reference>
<evidence type="ECO:0000259" key="7">
    <source>
        <dbReference type="Pfam" id="PF04138"/>
    </source>
</evidence>
<feature type="transmembrane region" description="Helical" evidence="6">
    <location>
        <begin position="46"/>
        <end position="66"/>
    </location>
</feature>
<dbReference type="OrthoDB" id="9801620at2"/>
<feature type="domain" description="GtrA/DPMS transmembrane" evidence="7">
    <location>
        <begin position="20"/>
        <end position="136"/>
    </location>
</feature>
<feature type="transmembrane region" description="Helical" evidence="6">
    <location>
        <begin position="110"/>
        <end position="130"/>
    </location>
</feature>
<dbReference type="EMBL" id="FWXJ01000001">
    <property type="protein sequence ID" value="SMC30085.1"/>
    <property type="molecule type" value="Genomic_DNA"/>
</dbReference>
<evidence type="ECO:0000256" key="6">
    <source>
        <dbReference type="SAM" id="Phobius"/>
    </source>
</evidence>
<evidence type="ECO:0000256" key="4">
    <source>
        <dbReference type="ARBA" id="ARBA00022989"/>
    </source>
</evidence>
<comment type="similarity">
    <text evidence="2">Belongs to the GtrA family.</text>
</comment>
<gene>
    <name evidence="8" type="ORF">SAMN06296008_10121</name>
</gene>
<dbReference type="InterPro" id="IPR051401">
    <property type="entry name" value="GtrA_CellWall_Glycosyl"/>
</dbReference>
<name>A0A1W1Y1S5_9BURK</name>
<keyword evidence="9" id="KW-1185">Reference proteome</keyword>
<evidence type="ECO:0000256" key="5">
    <source>
        <dbReference type="ARBA" id="ARBA00023136"/>
    </source>
</evidence>
<accession>A0A1W1Y1S5</accession>
<dbReference type="Proteomes" id="UP000192708">
    <property type="component" value="Unassembled WGS sequence"/>
</dbReference>
<comment type="subcellular location">
    <subcellularLocation>
        <location evidence="1">Membrane</location>
        <topology evidence="1">Multi-pass membrane protein</topology>
    </subcellularLocation>
</comment>
<proteinExistence type="inferred from homology"/>
<evidence type="ECO:0000313" key="9">
    <source>
        <dbReference type="Proteomes" id="UP000192708"/>
    </source>
</evidence>
<protein>
    <submittedName>
        <fullName evidence="8">Putative flippase GtrA (Transmembrane translocase of bactoprenol-linked glucose)</fullName>
    </submittedName>
</protein>
<evidence type="ECO:0000256" key="1">
    <source>
        <dbReference type="ARBA" id="ARBA00004141"/>
    </source>
</evidence>
<dbReference type="RefSeq" id="WP_084281824.1">
    <property type="nucleotide sequence ID" value="NZ_FWXJ01000001.1"/>
</dbReference>
<feature type="transmembrane region" description="Helical" evidence="6">
    <location>
        <begin position="21"/>
        <end position="40"/>
    </location>
</feature>
<dbReference type="GO" id="GO:0005886">
    <property type="term" value="C:plasma membrane"/>
    <property type="evidence" value="ECO:0007669"/>
    <property type="project" value="TreeGrafter"/>
</dbReference>
<dbReference type="GO" id="GO:0000271">
    <property type="term" value="P:polysaccharide biosynthetic process"/>
    <property type="evidence" value="ECO:0007669"/>
    <property type="project" value="InterPro"/>
</dbReference>
<dbReference type="InterPro" id="IPR007267">
    <property type="entry name" value="GtrA_DPMS_TM"/>
</dbReference>
<dbReference type="Pfam" id="PF04138">
    <property type="entry name" value="GtrA_DPMS_TM"/>
    <property type="match status" value="1"/>
</dbReference>
<keyword evidence="5 6" id="KW-0472">Membrane</keyword>
<organism evidence="8 9">
    <name type="scientific">Polynucleobacter kasalickyi</name>
    <dbReference type="NCBI Taxonomy" id="1938817"/>
    <lineage>
        <taxon>Bacteria</taxon>
        <taxon>Pseudomonadati</taxon>
        <taxon>Pseudomonadota</taxon>
        <taxon>Betaproteobacteria</taxon>
        <taxon>Burkholderiales</taxon>
        <taxon>Burkholderiaceae</taxon>
        <taxon>Polynucleobacter</taxon>
    </lineage>
</organism>
<evidence type="ECO:0000256" key="2">
    <source>
        <dbReference type="ARBA" id="ARBA00009399"/>
    </source>
</evidence>